<dbReference type="CDD" id="cd07526">
    <property type="entry name" value="HAD_BPGM_like"/>
    <property type="match status" value="1"/>
</dbReference>
<dbReference type="InterPro" id="IPR041492">
    <property type="entry name" value="HAD_2"/>
</dbReference>
<evidence type="ECO:0000256" key="3">
    <source>
        <dbReference type="ARBA" id="ARBA00022723"/>
    </source>
</evidence>
<dbReference type="Gene3D" id="1.10.150.240">
    <property type="entry name" value="Putative phosphatase, domain 2"/>
    <property type="match status" value="1"/>
</dbReference>
<dbReference type="InterPro" id="IPR051600">
    <property type="entry name" value="Beta-PGM-like"/>
</dbReference>
<keyword evidence="5" id="KW-0378">Hydrolase</keyword>
<gene>
    <name evidence="5" type="ORF">J4050_11095</name>
</gene>
<evidence type="ECO:0000313" key="5">
    <source>
        <dbReference type="EMBL" id="MBO3117298.1"/>
    </source>
</evidence>
<dbReference type="SFLD" id="SFLDG01129">
    <property type="entry name" value="C1.5:_HAD__Beta-PGM__Phosphata"/>
    <property type="match status" value="1"/>
</dbReference>
<organism evidence="5 6">
    <name type="scientific">Winogradskyella pelagia</name>
    <dbReference type="NCBI Taxonomy" id="2819984"/>
    <lineage>
        <taxon>Bacteria</taxon>
        <taxon>Pseudomonadati</taxon>
        <taxon>Bacteroidota</taxon>
        <taxon>Flavobacteriia</taxon>
        <taxon>Flavobacteriales</taxon>
        <taxon>Flavobacteriaceae</taxon>
        <taxon>Winogradskyella</taxon>
    </lineage>
</organism>
<evidence type="ECO:0000313" key="6">
    <source>
        <dbReference type="Proteomes" id="UP000676776"/>
    </source>
</evidence>
<comment type="cofactor">
    <cofactor evidence="1">
        <name>Mg(2+)</name>
        <dbReference type="ChEBI" id="CHEBI:18420"/>
    </cofactor>
</comment>
<accession>A0ABS3T3H8</accession>
<protein>
    <submittedName>
        <fullName evidence="5">HAD family hydrolase</fullName>
    </submittedName>
</protein>
<evidence type="ECO:0000256" key="4">
    <source>
        <dbReference type="ARBA" id="ARBA00022842"/>
    </source>
</evidence>
<keyword evidence="4" id="KW-0460">Magnesium</keyword>
<dbReference type="SFLD" id="SFLDS00003">
    <property type="entry name" value="Haloacid_Dehalogenase"/>
    <property type="match status" value="1"/>
</dbReference>
<dbReference type="Gene3D" id="3.40.50.1000">
    <property type="entry name" value="HAD superfamily/HAD-like"/>
    <property type="match status" value="1"/>
</dbReference>
<evidence type="ECO:0000256" key="2">
    <source>
        <dbReference type="ARBA" id="ARBA00006171"/>
    </source>
</evidence>
<dbReference type="PANTHER" id="PTHR46193:SF10">
    <property type="entry name" value="6-PHOSPHOGLUCONATE PHOSPHATASE"/>
    <property type="match status" value="1"/>
</dbReference>
<dbReference type="RefSeq" id="WP_208154653.1">
    <property type="nucleotide sequence ID" value="NZ_JAGEVF010000008.1"/>
</dbReference>
<keyword evidence="3" id="KW-0479">Metal-binding</keyword>
<dbReference type="Proteomes" id="UP000676776">
    <property type="component" value="Unassembled WGS sequence"/>
</dbReference>
<comment type="similarity">
    <text evidence="2">Belongs to the HAD-like hydrolase superfamily. CbbY/CbbZ/Gph/YieH family.</text>
</comment>
<comment type="caution">
    <text evidence="5">The sequence shown here is derived from an EMBL/GenBank/DDBJ whole genome shotgun (WGS) entry which is preliminary data.</text>
</comment>
<dbReference type="EMBL" id="JAGEVF010000008">
    <property type="protein sequence ID" value="MBO3117298.1"/>
    <property type="molecule type" value="Genomic_DNA"/>
</dbReference>
<sequence length="217" mass="24639">MGKRENKYQCVIFDCDGVLVDSEPIGNQVMVDMANSLGANITLDYAYQHFKGNALYKCMEHIRDLIEKDLPQDFETQYRSITFQKFKDEVQPVHGVVDVIRSLDIPYCVASSGPVNKIKLNLESTGLLEFFEQNIFSCYTIKKWKPNPAVFIWAAETMGFKNTDCVVIEDSSLGVEAALNGGFDVFGFTAHDYRDELQEKATKTFDSMLNLKELLMI</sequence>
<dbReference type="InterPro" id="IPR023214">
    <property type="entry name" value="HAD_sf"/>
</dbReference>
<dbReference type="NCBIfam" id="TIGR01509">
    <property type="entry name" value="HAD-SF-IA-v3"/>
    <property type="match status" value="1"/>
</dbReference>
<name>A0ABS3T3H8_9FLAO</name>
<dbReference type="InterPro" id="IPR023198">
    <property type="entry name" value="PGP-like_dom2"/>
</dbReference>
<dbReference type="GO" id="GO:0016787">
    <property type="term" value="F:hydrolase activity"/>
    <property type="evidence" value="ECO:0007669"/>
    <property type="project" value="UniProtKB-KW"/>
</dbReference>
<dbReference type="Pfam" id="PF13419">
    <property type="entry name" value="HAD_2"/>
    <property type="match status" value="1"/>
</dbReference>
<dbReference type="PANTHER" id="PTHR46193">
    <property type="entry name" value="6-PHOSPHOGLUCONATE PHOSPHATASE"/>
    <property type="match status" value="1"/>
</dbReference>
<dbReference type="InterPro" id="IPR006439">
    <property type="entry name" value="HAD-SF_hydro_IA"/>
</dbReference>
<evidence type="ECO:0000256" key="1">
    <source>
        <dbReference type="ARBA" id="ARBA00001946"/>
    </source>
</evidence>
<reference evidence="5 6" key="1">
    <citation type="submission" date="2021-03" db="EMBL/GenBank/DDBJ databases">
        <title>Winogradskyella sp. nov., isolated from costal sediment.</title>
        <authorList>
            <person name="Gao C."/>
        </authorList>
    </citation>
    <scope>NUCLEOTIDE SEQUENCE [LARGE SCALE GENOMIC DNA]</scope>
    <source>
        <strain evidence="5 6">DF17</strain>
    </source>
</reference>
<dbReference type="InterPro" id="IPR036412">
    <property type="entry name" value="HAD-like_sf"/>
</dbReference>
<proteinExistence type="inferred from homology"/>
<dbReference type="SUPFAM" id="SSF56784">
    <property type="entry name" value="HAD-like"/>
    <property type="match status" value="1"/>
</dbReference>
<keyword evidence="6" id="KW-1185">Reference proteome</keyword>